<organism evidence="6 7">
    <name type="scientific">Colletotrichum lupini</name>
    <dbReference type="NCBI Taxonomy" id="145971"/>
    <lineage>
        <taxon>Eukaryota</taxon>
        <taxon>Fungi</taxon>
        <taxon>Dikarya</taxon>
        <taxon>Ascomycota</taxon>
        <taxon>Pezizomycotina</taxon>
        <taxon>Sordariomycetes</taxon>
        <taxon>Hypocreomycetidae</taxon>
        <taxon>Glomerellales</taxon>
        <taxon>Glomerellaceae</taxon>
        <taxon>Colletotrichum</taxon>
        <taxon>Colletotrichum acutatum species complex</taxon>
    </lineage>
</organism>
<feature type="domain" description="NmrA-like" evidence="5">
    <location>
        <begin position="1260"/>
        <end position="1507"/>
    </location>
</feature>
<protein>
    <recommendedName>
        <fullName evidence="5">NmrA-like domain-containing protein</fullName>
    </recommendedName>
</protein>
<dbReference type="PANTHER" id="PTHR42748:SF7">
    <property type="entry name" value="NMRA LIKE REDOX SENSOR 1-RELATED"/>
    <property type="match status" value="1"/>
</dbReference>
<dbReference type="PANTHER" id="PTHR42748">
    <property type="entry name" value="NITROGEN METABOLITE REPRESSION PROTEIN NMRA FAMILY MEMBER"/>
    <property type="match status" value="1"/>
</dbReference>
<dbReference type="CDD" id="cd05251">
    <property type="entry name" value="NmrA_like_SDR_a"/>
    <property type="match status" value="1"/>
</dbReference>
<dbReference type="Pfam" id="PF05368">
    <property type="entry name" value="NmrA"/>
    <property type="match status" value="1"/>
</dbReference>
<sequence>MFVSSLILLAGGAAMAVADGCHGDNLLRAMERHNGTMYCSMLLNSGDATGTPGLPDPMPTSYPALSVTSACSCLLSLDPTPRAPCHANATATPAADYSTEVDDPGATNAASATAASDSHTIPTAHATFEGGYSYSFPGPAIPSETASTCGWGEVTATVQVTETQVSTIYIYSSEIPNPSSAQSLSSVSDGDSGGRPVPLSTTKTITGDASGTASGFVSTITLIGDSTVSLPTQPGTTVESTAAVPRVITITNGNYTTVKTVFGSASEPSSTRSMVGITSVINGVTTTITGAPGSSSWSLSWLSGTTGAPSQQTTVGTPIVPPAVTTITSDVGGVASTWVVTLGRSTSSGPFANSSTPTQLPTPETTPGAFTVFTSIINGDASTWTVIGGSTLVGSPNSTSLTSTPSHSQAAEVSIITSVNGGVASTWTVIGGTTVGIPSNGSAVPTPTLTPSATETGAFSVITSVVGGVGSTWTVIGGSTLARSPTFSATPSIITSIIDGVASSWTGIGGSTISVNPSEISPSPTVSGAATVITSVIGGVGSTWVVIGGSTMVNPTNATGSTPTPATTGDVVVVTSIIGGVASSWTVIGGSTVSPVPSATTASSDLPPGASVVTSIIGGVASSWTVIGGSTISPIASPPSASGELPPGATVITSVIGGIASSWTVIGGSTIFASSDATAGSPTATATPTIITSVIDGVASTWTVVGGSTIFGTLTPGSLSLITPTAISLTGGATFVSTVNGTASTAGSSSSTTGFSSAPASTSATSTSIHDSAFTGISVIVAQNATSCYALPTPTASLHESLLNVTNRTPPYIDAFYLNETTHSVQYLRLIDNATNPVLVDVSDPSRLGILDKAGNVLSIDSEGLHFASANCSPKIDVFISGFFQQLNTLTNSTCTNTTDIPVNGTNPRRLPVFKGTLAEMAQDAFDITLHLKDQCGNPARADLPVSVALGDTQCIVLPDATGDFVANCAFPGSGSDSMECETSVQQTLDHLTQGSLVGSCPPLTSVWSLLFQQLGSVINVDELLQPFIDAGLQLGSDAGKGILAVIDSFMNLYDFSAATFKNSTSGSGSGLGDIVEGYGVTTIKTEVCRSLISTETLNLTFTAGTSTTPISLANITALPSTGSEYERNITDPTALACCPNANACIVQDGERFYPPEASIPDSDCLCGKTLEGGGIGFRTGRCVGYDQCNATSPCAGGDRYPIRAIGLALSYMVYMRIKFYRSTTTITYRQYMQVLLSSIDKQNPHIISPTMSSDSQLTRAILVTGATGKQGGAVIDALLESETGSTYKIIAVTRNVASSKAKSLASRGVIVIQGDLNDVPAIFSDAKAALSSSNTELWGLFSVQTAIGKGASAELEEAQGKALVDAALSNNIKFFTYSSIDRGGDGSYDNYVPSVSHFVSKYRIEHHLVEKARGKMDWTILRPVAFMENMEPGMGIKIMATSWRVAVKDKPLQLVSVKDVGRAAAKAFLHPQEFAGRQIPLAGDELTLEAASAIFKSKKGTEIPETFQFLVRFLHWMIPEFGAMYRWFYTDGFGVDIAAVKRENSGMLDFGSWVEKEYDQDGKRV</sequence>
<reference evidence="6" key="1">
    <citation type="journal article" date="2021" name="Mol. Plant Microbe Interact.">
        <title>Complete Genome Sequence of the Plant-Pathogenic Fungus Colletotrichum lupini.</title>
        <authorList>
            <person name="Baroncelli R."/>
            <person name="Pensec F."/>
            <person name="Da Lio D."/>
            <person name="Boufleur T."/>
            <person name="Vicente I."/>
            <person name="Sarrocco S."/>
            <person name="Picot A."/>
            <person name="Baraldi E."/>
            <person name="Sukno S."/>
            <person name="Thon M."/>
            <person name="Le Floch G."/>
        </authorList>
    </citation>
    <scope>NUCLEOTIDE SEQUENCE</scope>
    <source>
        <strain evidence="6">IMI 504893</strain>
    </source>
</reference>
<keyword evidence="7" id="KW-1185">Reference proteome</keyword>
<dbReference type="EMBL" id="CP019478">
    <property type="protein sequence ID" value="UQC87179.1"/>
    <property type="molecule type" value="Genomic_DNA"/>
</dbReference>
<keyword evidence="4" id="KW-0732">Signal</keyword>
<feature type="signal peptide" evidence="4">
    <location>
        <begin position="1"/>
        <end position="23"/>
    </location>
</feature>
<dbReference type="KEGG" id="clup:CLUP02_12681"/>
<keyword evidence="2" id="KW-0521">NADP</keyword>
<evidence type="ECO:0000256" key="1">
    <source>
        <dbReference type="ARBA" id="ARBA00006328"/>
    </source>
</evidence>
<accession>A0A9Q8T0U3</accession>
<dbReference type="Gene3D" id="3.40.50.720">
    <property type="entry name" value="NAD(P)-binding Rossmann-like Domain"/>
    <property type="match status" value="1"/>
</dbReference>
<proteinExistence type="inferred from homology"/>
<feature type="chain" id="PRO_5040243702" description="NmrA-like domain-containing protein" evidence="4">
    <location>
        <begin position="24"/>
        <end position="1566"/>
    </location>
</feature>
<feature type="region of interest" description="Disordered" evidence="3">
    <location>
        <begin position="92"/>
        <end position="118"/>
    </location>
</feature>
<dbReference type="InterPro" id="IPR036291">
    <property type="entry name" value="NAD(P)-bd_dom_sf"/>
</dbReference>
<dbReference type="RefSeq" id="XP_049148790.1">
    <property type="nucleotide sequence ID" value="XM_049291644.1"/>
</dbReference>
<feature type="compositionally biased region" description="Low complexity" evidence="3">
    <location>
        <begin position="106"/>
        <end position="118"/>
    </location>
</feature>
<dbReference type="Gene3D" id="3.90.25.10">
    <property type="entry name" value="UDP-galactose 4-epimerase, domain 1"/>
    <property type="match status" value="1"/>
</dbReference>
<dbReference type="GO" id="GO:0005634">
    <property type="term" value="C:nucleus"/>
    <property type="evidence" value="ECO:0007669"/>
    <property type="project" value="TreeGrafter"/>
</dbReference>
<evidence type="ECO:0000313" key="7">
    <source>
        <dbReference type="Proteomes" id="UP000830671"/>
    </source>
</evidence>
<dbReference type="SUPFAM" id="SSF51735">
    <property type="entry name" value="NAD(P)-binding Rossmann-fold domains"/>
    <property type="match status" value="1"/>
</dbReference>
<comment type="similarity">
    <text evidence="1">Belongs to the NmrA-type oxidoreductase family.</text>
</comment>
<dbReference type="InterPro" id="IPR008030">
    <property type="entry name" value="NmrA-like"/>
</dbReference>
<dbReference type="Proteomes" id="UP000830671">
    <property type="component" value="Chromosome 6"/>
</dbReference>
<evidence type="ECO:0000313" key="6">
    <source>
        <dbReference type="EMBL" id="UQC87179.1"/>
    </source>
</evidence>
<dbReference type="InterPro" id="IPR051164">
    <property type="entry name" value="NmrA-like_oxidored"/>
</dbReference>
<evidence type="ECO:0000256" key="4">
    <source>
        <dbReference type="SAM" id="SignalP"/>
    </source>
</evidence>
<feature type="compositionally biased region" description="Low complexity" evidence="3">
    <location>
        <begin position="179"/>
        <end position="190"/>
    </location>
</feature>
<feature type="region of interest" description="Disordered" evidence="3">
    <location>
        <begin position="177"/>
        <end position="206"/>
    </location>
</feature>
<evidence type="ECO:0000256" key="3">
    <source>
        <dbReference type="SAM" id="MobiDB-lite"/>
    </source>
</evidence>
<name>A0A9Q8T0U3_9PEZI</name>
<evidence type="ECO:0000259" key="5">
    <source>
        <dbReference type="Pfam" id="PF05368"/>
    </source>
</evidence>
<dbReference type="GeneID" id="73346654"/>
<evidence type="ECO:0000256" key="2">
    <source>
        <dbReference type="ARBA" id="ARBA00022857"/>
    </source>
</evidence>
<gene>
    <name evidence="6" type="ORF">CLUP02_12681</name>
</gene>